<dbReference type="InterPro" id="IPR005746">
    <property type="entry name" value="Thioredoxin"/>
</dbReference>
<keyword evidence="5 7" id="KW-0676">Redox-active center</keyword>
<gene>
    <name evidence="9" type="ORF">IC620_07620</name>
</gene>
<dbReference type="RefSeq" id="WP_191139640.1">
    <property type="nucleotide sequence ID" value="NZ_JACXAG020000003.1"/>
</dbReference>
<dbReference type="PRINTS" id="PR00421">
    <property type="entry name" value="THIOREDOXIN"/>
</dbReference>
<comment type="caution">
    <text evidence="9">The sequence shown here is derived from an EMBL/GenBank/DDBJ whole genome shotgun (WGS) entry which is preliminary data.</text>
</comment>
<dbReference type="SUPFAM" id="SSF52833">
    <property type="entry name" value="Thioredoxin-like"/>
    <property type="match status" value="1"/>
</dbReference>
<dbReference type="GO" id="GO:0015035">
    <property type="term" value="F:protein-disulfide reductase activity"/>
    <property type="evidence" value="ECO:0007669"/>
    <property type="project" value="InterPro"/>
</dbReference>
<evidence type="ECO:0000259" key="8">
    <source>
        <dbReference type="PROSITE" id="PS51352"/>
    </source>
</evidence>
<evidence type="ECO:0000256" key="2">
    <source>
        <dbReference type="ARBA" id="ARBA00022448"/>
    </source>
</evidence>
<evidence type="ECO:0000256" key="7">
    <source>
        <dbReference type="PIRSR" id="PIRSR000077-4"/>
    </source>
</evidence>
<dbReference type="CDD" id="cd02947">
    <property type="entry name" value="TRX_family"/>
    <property type="match status" value="1"/>
</dbReference>
<dbReference type="InterPro" id="IPR013766">
    <property type="entry name" value="Thioredoxin_domain"/>
</dbReference>
<dbReference type="Pfam" id="PF00085">
    <property type="entry name" value="Thioredoxin"/>
    <property type="match status" value="1"/>
</dbReference>
<keyword evidence="3" id="KW-0249">Electron transport</keyword>
<evidence type="ECO:0000256" key="1">
    <source>
        <dbReference type="ARBA" id="ARBA00008987"/>
    </source>
</evidence>
<evidence type="ECO:0000313" key="10">
    <source>
        <dbReference type="Proteomes" id="UP000661691"/>
    </source>
</evidence>
<dbReference type="GO" id="GO:0045454">
    <property type="term" value="P:cell redox homeostasis"/>
    <property type="evidence" value="ECO:0007669"/>
    <property type="project" value="TreeGrafter"/>
</dbReference>
<dbReference type="PANTHER" id="PTHR45663:SF6">
    <property type="entry name" value="THIOREDOXIN-LIKE PROTEIN YDBP"/>
    <property type="match status" value="1"/>
</dbReference>
<keyword evidence="4 7" id="KW-1015">Disulfide bond</keyword>
<sequence>MNKLSQENFHNFIASGSKVVEFNADWCIDCKRIAPDLPAIEEKFNNDFQFAEIDVDDARDIAEQYHVKGIPTFIIFQEGVEQDRLHSRNAKTKQQIESFLSQVKK</sequence>
<dbReference type="PROSITE" id="PS51352">
    <property type="entry name" value="THIOREDOXIN_2"/>
    <property type="match status" value="1"/>
</dbReference>
<evidence type="ECO:0000256" key="3">
    <source>
        <dbReference type="ARBA" id="ARBA00022982"/>
    </source>
</evidence>
<keyword evidence="10" id="KW-1185">Reference proteome</keyword>
<dbReference type="PANTHER" id="PTHR45663">
    <property type="entry name" value="GEO12009P1"/>
    <property type="match status" value="1"/>
</dbReference>
<dbReference type="Proteomes" id="UP000661691">
    <property type="component" value="Unassembled WGS sequence"/>
</dbReference>
<dbReference type="EMBL" id="JACXAH010000008">
    <property type="protein sequence ID" value="MBD1372231.1"/>
    <property type="molecule type" value="Genomic_DNA"/>
</dbReference>
<name>A0A926N8S3_9BACL</name>
<evidence type="ECO:0000313" key="9">
    <source>
        <dbReference type="EMBL" id="MBD1372231.1"/>
    </source>
</evidence>
<dbReference type="InterPro" id="IPR036249">
    <property type="entry name" value="Thioredoxin-like_sf"/>
</dbReference>
<comment type="similarity">
    <text evidence="1 6">Belongs to the thioredoxin family.</text>
</comment>
<organism evidence="9 10">
    <name type="scientific">Polycladospora coralii</name>
    <dbReference type="NCBI Taxonomy" id="2771432"/>
    <lineage>
        <taxon>Bacteria</taxon>
        <taxon>Bacillati</taxon>
        <taxon>Bacillota</taxon>
        <taxon>Bacilli</taxon>
        <taxon>Bacillales</taxon>
        <taxon>Thermoactinomycetaceae</taxon>
        <taxon>Polycladospora</taxon>
    </lineage>
</organism>
<feature type="disulfide bond" description="Redox-active" evidence="7">
    <location>
        <begin position="27"/>
        <end position="30"/>
    </location>
</feature>
<feature type="domain" description="Thioredoxin" evidence="8">
    <location>
        <begin position="1"/>
        <end position="105"/>
    </location>
</feature>
<accession>A0A926N8S3</accession>
<evidence type="ECO:0000256" key="4">
    <source>
        <dbReference type="ARBA" id="ARBA00023157"/>
    </source>
</evidence>
<dbReference type="GO" id="GO:0005829">
    <property type="term" value="C:cytosol"/>
    <property type="evidence" value="ECO:0007669"/>
    <property type="project" value="TreeGrafter"/>
</dbReference>
<evidence type="ECO:0000256" key="6">
    <source>
        <dbReference type="PIRNR" id="PIRNR000077"/>
    </source>
</evidence>
<dbReference type="PIRSF" id="PIRSF000077">
    <property type="entry name" value="Thioredoxin"/>
    <property type="match status" value="1"/>
</dbReference>
<keyword evidence="2" id="KW-0813">Transport</keyword>
<reference evidence="9" key="1">
    <citation type="submission" date="2020-09" db="EMBL/GenBank/DDBJ databases">
        <title>A novel bacterium of genus Hazenella, isolated from South China Sea.</title>
        <authorList>
            <person name="Huang H."/>
            <person name="Mo K."/>
            <person name="Hu Y."/>
        </authorList>
    </citation>
    <scope>NUCLEOTIDE SEQUENCE</scope>
    <source>
        <strain evidence="9">IB182357</strain>
    </source>
</reference>
<dbReference type="AlphaFoldDB" id="A0A926N8S3"/>
<proteinExistence type="inferred from homology"/>
<protein>
    <recommendedName>
        <fullName evidence="6">Thioredoxin</fullName>
    </recommendedName>
</protein>
<evidence type="ECO:0000256" key="5">
    <source>
        <dbReference type="ARBA" id="ARBA00023284"/>
    </source>
</evidence>
<dbReference type="Gene3D" id="3.40.30.10">
    <property type="entry name" value="Glutaredoxin"/>
    <property type="match status" value="1"/>
</dbReference>